<comment type="caution">
    <text evidence="1">The sequence shown here is derived from an EMBL/GenBank/DDBJ whole genome shotgun (WGS) entry which is preliminary data.</text>
</comment>
<name>A0A422MZA7_TRYRA</name>
<dbReference type="EMBL" id="MKGL01000453">
    <property type="protein sequence ID" value="RNE98552.1"/>
    <property type="molecule type" value="Genomic_DNA"/>
</dbReference>
<dbReference type="AlphaFoldDB" id="A0A422MZA7"/>
<gene>
    <name evidence="1" type="ORF">TraAM80_08699</name>
</gene>
<dbReference type="Proteomes" id="UP000283634">
    <property type="component" value="Unassembled WGS sequence"/>
</dbReference>
<sequence>MTSKSRGIRGALPMLWRRWVSGGGFTLRLRAREFASVAPLARYRVCYSVNGGVGFHPAGEAPPFLQLTILPPTVVGLSAKREGQMYNLNSVTATALRLERLFDRDASLASDLGSFSPQVSRFAGRPPSYYHHASVCFVGSGRGLYVAAST</sequence>
<proteinExistence type="predicted"/>
<dbReference type="RefSeq" id="XP_029234706.1">
    <property type="nucleotide sequence ID" value="XM_029385436.1"/>
</dbReference>
<dbReference type="GeneID" id="40332632"/>
<accession>A0A422MZA7</accession>
<protein>
    <submittedName>
        <fullName evidence="1">Uncharacterized protein</fullName>
    </submittedName>
</protein>
<keyword evidence="2" id="KW-1185">Reference proteome</keyword>
<evidence type="ECO:0000313" key="1">
    <source>
        <dbReference type="EMBL" id="RNE98552.1"/>
    </source>
</evidence>
<reference evidence="1 2" key="1">
    <citation type="journal article" date="2018" name="BMC Genomics">
        <title>Genomic comparison of Trypanosoma conorhini and Trypanosoma rangeli to Trypanosoma cruzi strains of high and low virulence.</title>
        <authorList>
            <person name="Bradwell K.R."/>
            <person name="Koparde V.N."/>
            <person name="Matveyev A.V."/>
            <person name="Serrano M.G."/>
            <person name="Alves J.M."/>
            <person name="Parikh H."/>
            <person name="Huang B."/>
            <person name="Lee V."/>
            <person name="Espinosa-Alvarez O."/>
            <person name="Ortiz P.A."/>
            <person name="Costa-Martins A.G."/>
            <person name="Teixeira M.M."/>
            <person name="Buck G.A."/>
        </authorList>
    </citation>
    <scope>NUCLEOTIDE SEQUENCE [LARGE SCALE GENOMIC DNA]</scope>
    <source>
        <strain evidence="1 2">AM80</strain>
    </source>
</reference>
<organism evidence="1 2">
    <name type="scientific">Trypanosoma rangeli</name>
    <dbReference type="NCBI Taxonomy" id="5698"/>
    <lineage>
        <taxon>Eukaryota</taxon>
        <taxon>Discoba</taxon>
        <taxon>Euglenozoa</taxon>
        <taxon>Kinetoplastea</taxon>
        <taxon>Metakinetoplastina</taxon>
        <taxon>Trypanosomatida</taxon>
        <taxon>Trypanosomatidae</taxon>
        <taxon>Trypanosoma</taxon>
        <taxon>Herpetosoma</taxon>
    </lineage>
</organism>
<evidence type="ECO:0000313" key="2">
    <source>
        <dbReference type="Proteomes" id="UP000283634"/>
    </source>
</evidence>